<evidence type="ECO:0000256" key="10">
    <source>
        <dbReference type="ARBA" id="ARBA00023136"/>
    </source>
</evidence>
<dbReference type="InterPro" id="IPR003660">
    <property type="entry name" value="HAMP_dom"/>
</dbReference>
<dbReference type="InterPro" id="IPR003594">
    <property type="entry name" value="HATPase_dom"/>
</dbReference>
<dbReference type="InterPro" id="IPR050428">
    <property type="entry name" value="TCS_sensor_his_kinase"/>
</dbReference>
<keyword evidence="8 12" id="KW-1133">Transmembrane helix</keyword>
<evidence type="ECO:0000256" key="9">
    <source>
        <dbReference type="ARBA" id="ARBA00023012"/>
    </source>
</evidence>
<dbReference type="InterPro" id="IPR005467">
    <property type="entry name" value="His_kinase_dom"/>
</dbReference>
<sequence>MTFDLRAERREAPAGDATARRRTPRGRSPVPDGSAPPDGGSRGTAPLWPPPAEAPPARPRRRMRLRRPVSPITLRILAVNVLALAILVGGLLYLGRYQDRLIQAELEALATEARIFAGALGEGAVRPSYDEFNEPSAELSWELARQMVRRLVETTDTRTRLYAPKGDLVADSRILGGPKSMVQIEELPPLRDGNSLSELGIALYDRIVNSLPGREHLPVYPEDRVQDAAQFPDMQRALAGDIATGVWRVARESDRTDMLLTVAVPVQRYKQVLGVVYLSRAGTDIDREVRQQRVDILKLFGVALGVTVLLSFYLARTIAGPIRKLARAADEVRHGHGRQAIIPDFGRRHDEIGELSVSLREMTAALWNRMDAIERFAADVAHEIKNPLTSMRSAVETVQRVKDETQLRRLLAIIHHDVQRLDRLISDISNASRLDAELSRAQASPVDVGTVLTMLRDVTMATWEEPDPGEPVPPRLVVELPAGADLVVPGIEGRLTQVFQNLVSNALSFSPPGGVVTLRARALPDRVEVTCEDQGPGIPEGKLDAIFDRFYSERPKSEDFGRHSGLGLSISRQIVEAHGGTIAATNLRRPGGEISGALFTVRLPRR</sequence>
<dbReference type="EMBL" id="CP000613">
    <property type="protein sequence ID" value="ACJ00198.1"/>
    <property type="molecule type" value="Genomic_DNA"/>
</dbReference>
<feature type="region of interest" description="Disordered" evidence="11">
    <location>
        <begin position="1"/>
        <end position="62"/>
    </location>
</feature>
<dbReference type="Gene3D" id="6.10.340.10">
    <property type="match status" value="1"/>
</dbReference>
<name>B6IV74_RHOCS</name>
<evidence type="ECO:0000256" key="5">
    <source>
        <dbReference type="ARBA" id="ARBA00022679"/>
    </source>
</evidence>
<dbReference type="SUPFAM" id="SSF55874">
    <property type="entry name" value="ATPase domain of HSP90 chaperone/DNA topoisomerase II/histidine kinase"/>
    <property type="match status" value="1"/>
</dbReference>
<evidence type="ECO:0000256" key="12">
    <source>
        <dbReference type="SAM" id="Phobius"/>
    </source>
</evidence>
<dbReference type="PROSITE" id="PS50109">
    <property type="entry name" value="HIS_KIN"/>
    <property type="match status" value="1"/>
</dbReference>
<feature type="transmembrane region" description="Helical" evidence="12">
    <location>
        <begin position="296"/>
        <end position="315"/>
    </location>
</feature>
<dbReference type="PANTHER" id="PTHR45436">
    <property type="entry name" value="SENSOR HISTIDINE KINASE YKOH"/>
    <property type="match status" value="1"/>
</dbReference>
<dbReference type="STRING" id="414684.RC1_2826"/>
<dbReference type="SMART" id="SM00388">
    <property type="entry name" value="HisKA"/>
    <property type="match status" value="1"/>
</dbReference>
<feature type="domain" description="HAMP" evidence="14">
    <location>
        <begin position="316"/>
        <end position="371"/>
    </location>
</feature>
<comment type="subcellular location">
    <subcellularLocation>
        <location evidence="2">Membrane</location>
    </subcellularLocation>
</comment>
<dbReference type="Gene3D" id="3.30.565.10">
    <property type="entry name" value="Histidine kinase-like ATPase, C-terminal domain"/>
    <property type="match status" value="1"/>
</dbReference>
<feature type="domain" description="Histidine kinase" evidence="13">
    <location>
        <begin position="379"/>
        <end position="606"/>
    </location>
</feature>
<protein>
    <recommendedName>
        <fullName evidence="3">histidine kinase</fullName>
        <ecNumber evidence="3">2.7.13.3</ecNumber>
    </recommendedName>
</protein>
<dbReference type="Pfam" id="PF00672">
    <property type="entry name" value="HAMP"/>
    <property type="match status" value="1"/>
</dbReference>
<dbReference type="SMART" id="SM00387">
    <property type="entry name" value="HATPase_c"/>
    <property type="match status" value="1"/>
</dbReference>
<proteinExistence type="predicted"/>
<dbReference type="HOGENOM" id="CLU_000445_89_6_5"/>
<dbReference type="PRINTS" id="PR00344">
    <property type="entry name" value="BCTRLSENSOR"/>
</dbReference>
<evidence type="ECO:0000256" key="1">
    <source>
        <dbReference type="ARBA" id="ARBA00000085"/>
    </source>
</evidence>
<dbReference type="GO" id="GO:0000155">
    <property type="term" value="F:phosphorelay sensor kinase activity"/>
    <property type="evidence" value="ECO:0007669"/>
    <property type="project" value="InterPro"/>
</dbReference>
<dbReference type="InterPro" id="IPR003661">
    <property type="entry name" value="HisK_dim/P_dom"/>
</dbReference>
<evidence type="ECO:0000256" key="2">
    <source>
        <dbReference type="ARBA" id="ARBA00004370"/>
    </source>
</evidence>
<feature type="compositionally biased region" description="Pro residues" evidence="11">
    <location>
        <begin position="47"/>
        <end position="57"/>
    </location>
</feature>
<dbReference type="InterPro" id="IPR025908">
    <property type="entry name" value="Sensor_TM1"/>
</dbReference>
<dbReference type="Gene3D" id="1.10.287.130">
    <property type="match status" value="1"/>
</dbReference>
<dbReference type="CDD" id="cd06225">
    <property type="entry name" value="HAMP"/>
    <property type="match status" value="1"/>
</dbReference>
<dbReference type="PANTHER" id="PTHR45436:SF5">
    <property type="entry name" value="SENSOR HISTIDINE KINASE TRCS"/>
    <property type="match status" value="1"/>
</dbReference>
<evidence type="ECO:0000313" key="16">
    <source>
        <dbReference type="Proteomes" id="UP000001591"/>
    </source>
</evidence>
<dbReference type="AlphaFoldDB" id="B6IV74"/>
<dbReference type="Proteomes" id="UP000001591">
    <property type="component" value="Chromosome"/>
</dbReference>
<dbReference type="InterPro" id="IPR036097">
    <property type="entry name" value="HisK_dim/P_sf"/>
</dbReference>
<evidence type="ECO:0000256" key="7">
    <source>
        <dbReference type="ARBA" id="ARBA00022777"/>
    </source>
</evidence>
<dbReference type="InterPro" id="IPR004358">
    <property type="entry name" value="Sig_transdc_His_kin-like_C"/>
</dbReference>
<dbReference type="eggNOG" id="COG5002">
    <property type="taxonomic scope" value="Bacteria"/>
</dbReference>
<dbReference type="RefSeq" id="WP_012567978.1">
    <property type="nucleotide sequence ID" value="NC_011420.2"/>
</dbReference>
<feature type="compositionally biased region" description="Basic and acidic residues" evidence="11">
    <location>
        <begin position="1"/>
        <end position="13"/>
    </location>
</feature>
<dbReference type="SUPFAM" id="SSF158472">
    <property type="entry name" value="HAMP domain-like"/>
    <property type="match status" value="1"/>
</dbReference>
<keyword evidence="9" id="KW-0902">Two-component regulatory system</keyword>
<evidence type="ECO:0000259" key="13">
    <source>
        <dbReference type="PROSITE" id="PS50109"/>
    </source>
</evidence>
<reference evidence="15 16" key="1">
    <citation type="journal article" date="2010" name="BMC Genomics">
        <title>Metabolic flexibility revealed in the genome of the cyst-forming alpha-1 proteobacterium Rhodospirillum centenum.</title>
        <authorList>
            <person name="Lu Y.K."/>
            <person name="Marden J."/>
            <person name="Han M."/>
            <person name="Swingley W.D."/>
            <person name="Mastrian S.D."/>
            <person name="Chowdhury S.R."/>
            <person name="Hao J."/>
            <person name="Helmy T."/>
            <person name="Kim S."/>
            <person name="Kurdoglu A.A."/>
            <person name="Matthies H.J."/>
            <person name="Rollo D."/>
            <person name="Stothard P."/>
            <person name="Blankenship R.E."/>
            <person name="Bauer C.E."/>
            <person name="Touchman J.W."/>
        </authorList>
    </citation>
    <scope>NUCLEOTIDE SEQUENCE [LARGE SCALE GENOMIC DNA]</scope>
    <source>
        <strain evidence="16">ATCC 51521 / SW</strain>
    </source>
</reference>
<feature type="transmembrane region" description="Helical" evidence="12">
    <location>
        <begin position="72"/>
        <end position="94"/>
    </location>
</feature>
<dbReference type="EC" id="2.7.13.3" evidence="3"/>
<dbReference type="eggNOG" id="COG5000">
    <property type="taxonomic scope" value="Bacteria"/>
</dbReference>
<dbReference type="CDD" id="cd00082">
    <property type="entry name" value="HisKA"/>
    <property type="match status" value="1"/>
</dbReference>
<keyword evidence="7" id="KW-0418">Kinase</keyword>
<gene>
    <name evidence="15" type="primary">chvG</name>
    <name evidence="15" type="ordered locus">RC1_2826</name>
</gene>
<dbReference type="SMART" id="SM00304">
    <property type="entry name" value="HAMP"/>
    <property type="match status" value="1"/>
</dbReference>
<dbReference type="Pfam" id="PF02518">
    <property type="entry name" value="HATPase_c"/>
    <property type="match status" value="1"/>
</dbReference>
<dbReference type="Pfam" id="PF13755">
    <property type="entry name" value="Sensor_TM1"/>
    <property type="match status" value="1"/>
</dbReference>
<keyword evidence="10 12" id="KW-0472">Membrane</keyword>
<keyword evidence="4" id="KW-0597">Phosphoprotein</keyword>
<dbReference type="InterPro" id="IPR025919">
    <property type="entry name" value="Stimulus_sens_dom"/>
</dbReference>
<dbReference type="GO" id="GO:0005886">
    <property type="term" value="C:plasma membrane"/>
    <property type="evidence" value="ECO:0007669"/>
    <property type="project" value="TreeGrafter"/>
</dbReference>
<dbReference type="KEGG" id="rce:RC1_2826"/>
<evidence type="ECO:0000256" key="8">
    <source>
        <dbReference type="ARBA" id="ARBA00022989"/>
    </source>
</evidence>
<keyword evidence="16" id="KW-1185">Reference proteome</keyword>
<evidence type="ECO:0000259" key="14">
    <source>
        <dbReference type="PROSITE" id="PS50885"/>
    </source>
</evidence>
<dbReference type="SUPFAM" id="SSF47384">
    <property type="entry name" value="Homodimeric domain of signal transducing histidine kinase"/>
    <property type="match status" value="1"/>
</dbReference>
<keyword evidence="5 15" id="KW-0808">Transferase</keyword>
<dbReference type="Pfam" id="PF00512">
    <property type="entry name" value="HisKA"/>
    <property type="match status" value="1"/>
</dbReference>
<dbReference type="InterPro" id="IPR036890">
    <property type="entry name" value="HATPase_C_sf"/>
</dbReference>
<organism evidence="15 16">
    <name type="scientific">Rhodospirillum centenum (strain ATCC 51521 / SW)</name>
    <dbReference type="NCBI Taxonomy" id="414684"/>
    <lineage>
        <taxon>Bacteria</taxon>
        <taxon>Pseudomonadati</taxon>
        <taxon>Pseudomonadota</taxon>
        <taxon>Alphaproteobacteria</taxon>
        <taxon>Rhodospirillales</taxon>
        <taxon>Rhodospirillaceae</taxon>
        <taxon>Rhodospirillum</taxon>
    </lineage>
</organism>
<evidence type="ECO:0000256" key="4">
    <source>
        <dbReference type="ARBA" id="ARBA00022553"/>
    </source>
</evidence>
<evidence type="ECO:0000313" key="15">
    <source>
        <dbReference type="EMBL" id="ACJ00198.1"/>
    </source>
</evidence>
<evidence type="ECO:0000256" key="3">
    <source>
        <dbReference type="ARBA" id="ARBA00012438"/>
    </source>
</evidence>
<comment type="catalytic activity">
    <reaction evidence="1">
        <text>ATP + protein L-histidine = ADP + protein N-phospho-L-histidine.</text>
        <dbReference type="EC" id="2.7.13.3"/>
    </reaction>
</comment>
<dbReference type="Pfam" id="PF13756">
    <property type="entry name" value="Stimulus_sens_1"/>
    <property type="match status" value="1"/>
</dbReference>
<evidence type="ECO:0000256" key="11">
    <source>
        <dbReference type="SAM" id="MobiDB-lite"/>
    </source>
</evidence>
<dbReference type="PROSITE" id="PS50885">
    <property type="entry name" value="HAMP"/>
    <property type="match status" value="1"/>
</dbReference>
<evidence type="ECO:0000256" key="6">
    <source>
        <dbReference type="ARBA" id="ARBA00022692"/>
    </source>
</evidence>
<keyword evidence="6 12" id="KW-0812">Transmembrane</keyword>
<accession>B6IV74</accession>